<evidence type="ECO:0000313" key="1">
    <source>
        <dbReference type="EMBL" id="QOI43176.1"/>
    </source>
</evidence>
<proteinExistence type="predicted"/>
<protein>
    <submittedName>
        <fullName evidence="1">Uncharacterized protein</fullName>
    </submittedName>
</protein>
<accession>A0AAQ0AY65</accession>
<name>A0AAQ0AY65_LEPIR</name>
<organism evidence="1 2">
    <name type="scientific">Leptospira interrogans serovar Canicola</name>
    <dbReference type="NCBI Taxonomy" id="211880"/>
    <lineage>
        <taxon>Bacteria</taxon>
        <taxon>Pseudomonadati</taxon>
        <taxon>Spirochaetota</taxon>
        <taxon>Spirochaetia</taxon>
        <taxon>Leptospirales</taxon>
        <taxon>Leptospiraceae</taxon>
        <taxon>Leptospira</taxon>
    </lineage>
</organism>
<evidence type="ECO:0000313" key="2">
    <source>
        <dbReference type="Proteomes" id="UP000663124"/>
    </source>
</evidence>
<sequence>MLKSKYAKNGIEFPFPWTQPMPPKIKMEKEIKVFIYEITKKGSNNYKKSCLEINFRKRIFHLVENSIFFA</sequence>
<dbReference type="Proteomes" id="UP000663124">
    <property type="component" value="Chromosome 1"/>
</dbReference>
<dbReference type="EMBL" id="CP043884">
    <property type="protein sequence ID" value="QOI43176.1"/>
    <property type="molecule type" value="Genomic_DNA"/>
</dbReference>
<gene>
    <name evidence="1" type="ORF">Lepto782_13510</name>
</gene>
<dbReference type="AlphaFoldDB" id="A0AAQ0AY65"/>
<reference evidence="1" key="1">
    <citation type="submission" date="2019-09" db="EMBL/GenBank/DDBJ databases">
        <title>Comparative Genomics of Leptospira interrogans Reveals Genome Plasticity - A Common Adaptive Strategy for Survival in Various Hosts.</title>
        <authorList>
            <person name="Ramli S.R."/>
            <person name="Bunk B."/>
            <person name="Goris M."/>
            <person name="Bhuju S."/>
            <person name="Jarek M."/>
            <person name="Sproer C."/>
            <person name="Mustakim S."/>
            <person name="Strommenger B."/>
            <person name="Pessler F."/>
        </authorList>
    </citation>
    <scope>NUCLEOTIDE SEQUENCE</scope>
    <source>
        <strain evidence="1">782</strain>
    </source>
</reference>